<evidence type="ECO:0000313" key="5">
    <source>
        <dbReference type="EMBL" id="TNY19597.1"/>
    </source>
</evidence>
<accession>A0A5C5FRT1</accession>
<keyword evidence="2" id="KW-0863">Zinc-finger</keyword>
<evidence type="ECO:0000256" key="1">
    <source>
        <dbReference type="ARBA" id="ARBA00022723"/>
    </source>
</evidence>
<keyword evidence="1" id="KW-0479">Metal-binding</keyword>
<evidence type="ECO:0000259" key="4">
    <source>
        <dbReference type="Pfam" id="PF01753"/>
    </source>
</evidence>
<dbReference type="AlphaFoldDB" id="A0A5C5FRT1"/>
<dbReference type="Gene3D" id="6.10.140.2220">
    <property type="match status" value="1"/>
</dbReference>
<reference evidence="5 6" key="1">
    <citation type="submission" date="2019-03" db="EMBL/GenBank/DDBJ databases">
        <title>Rhodosporidium diobovatum UCD-FST 08-225 genome sequencing, assembly, and annotation.</title>
        <authorList>
            <person name="Fakankun I.U."/>
            <person name="Fristensky B."/>
            <person name="Levin D.B."/>
        </authorList>
    </citation>
    <scope>NUCLEOTIDE SEQUENCE [LARGE SCALE GENOMIC DNA]</scope>
    <source>
        <strain evidence="5 6">UCD-FST 08-225</strain>
    </source>
</reference>
<keyword evidence="6" id="KW-1185">Reference proteome</keyword>
<keyword evidence="3" id="KW-0862">Zinc</keyword>
<evidence type="ECO:0000256" key="3">
    <source>
        <dbReference type="ARBA" id="ARBA00022833"/>
    </source>
</evidence>
<dbReference type="OrthoDB" id="407198at2759"/>
<organism evidence="5 6">
    <name type="scientific">Rhodotorula diobovata</name>
    <dbReference type="NCBI Taxonomy" id="5288"/>
    <lineage>
        <taxon>Eukaryota</taxon>
        <taxon>Fungi</taxon>
        <taxon>Dikarya</taxon>
        <taxon>Basidiomycota</taxon>
        <taxon>Pucciniomycotina</taxon>
        <taxon>Microbotryomycetes</taxon>
        <taxon>Sporidiobolales</taxon>
        <taxon>Sporidiobolaceae</taxon>
        <taxon>Rhodotorula</taxon>
    </lineage>
</organism>
<dbReference type="Proteomes" id="UP000311382">
    <property type="component" value="Unassembled WGS sequence"/>
</dbReference>
<dbReference type="GO" id="GO:0008270">
    <property type="term" value="F:zinc ion binding"/>
    <property type="evidence" value="ECO:0007669"/>
    <property type="project" value="UniProtKB-KW"/>
</dbReference>
<dbReference type="Pfam" id="PF01753">
    <property type="entry name" value="zf-MYND"/>
    <property type="match status" value="1"/>
</dbReference>
<gene>
    <name evidence="5" type="ORF">DMC30DRAFT_417730</name>
</gene>
<dbReference type="EMBL" id="SOZI01000090">
    <property type="protein sequence ID" value="TNY19597.1"/>
    <property type="molecule type" value="Genomic_DNA"/>
</dbReference>
<evidence type="ECO:0000256" key="2">
    <source>
        <dbReference type="ARBA" id="ARBA00022771"/>
    </source>
</evidence>
<feature type="domain" description="MYND-type" evidence="4">
    <location>
        <begin position="9"/>
        <end position="47"/>
    </location>
</feature>
<sequence>MAHEWDETCLVCGVKIKNRCSNCAKAGVDLFFCSPAHQKLVWKTHRRDEAREIIAHLDDTTGMLMSYDPPRNTIAKALQAWAGVTRGQERRIIESITVGAPPPTIPELQQLYVLVVRAHEFARNPAPVLSLTAPSEPFNDFVNEDLHITQDETGDAPHYGFEPWRTMFRHHRLIYVLMADRVRTRGSGGTEYLEALFRLRTRGIDFIRTKVAATHPKVAEQMLASTAQAGQDMREMGMPSLPL</sequence>
<evidence type="ECO:0000313" key="6">
    <source>
        <dbReference type="Proteomes" id="UP000311382"/>
    </source>
</evidence>
<proteinExistence type="predicted"/>
<name>A0A5C5FRT1_9BASI</name>
<protein>
    <recommendedName>
        <fullName evidence="4">MYND-type domain-containing protein</fullName>
    </recommendedName>
</protein>
<dbReference type="InterPro" id="IPR002893">
    <property type="entry name" value="Znf_MYND"/>
</dbReference>
<comment type="caution">
    <text evidence="5">The sequence shown here is derived from an EMBL/GenBank/DDBJ whole genome shotgun (WGS) entry which is preliminary data.</text>
</comment>